<protein>
    <recommendedName>
        <fullName evidence="1">Lipocalin-like domain-containing protein</fullName>
    </recommendedName>
</protein>
<accession>A0A1J5QJI9</accession>
<dbReference type="AlphaFoldDB" id="A0A1J5QJI9"/>
<dbReference type="EMBL" id="MLJW01001108">
    <property type="protein sequence ID" value="OIQ80111.1"/>
    <property type="molecule type" value="Genomic_DNA"/>
</dbReference>
<feature type="domain" description="Lipocalin-like" evidence="1">
    <location>
        <begin position="34"/>
        <end position="165"/>
    </location>
</feature>
<evidence type="ECO:0000313" key="2">
    <source>
        <dbReference type="EMBL" id="OIQ80111.1"/>
    </source>
</evidence>
<gene>
    <name evidence="2" type="ORF">GALL_381480</name>
</gene>
<dbReference type="InterPro" id="IPR024311">
    <property type="entry name" value="Lipocalin-like"/>
</dbReference>
<reference evidence="2" key="1">
    <citation type="submission" date="2016-10" db="EMBL/GenBank/DDBJ databases">
        <title>Sequence of Gallionella enrichment culture.</title>
        <authorList>
            <person name="Poehlein A."/>
            <person name="Muehling M."/>
            <person name="Daniel R."/>
        </authorList>
    </citation>
    <scope>NUCLEOTIDE SEQUENCE</scope>
</reference>
<proteinExistence type="predicted"/>
<evidence type="ECO:0000259" key="1">
    <source>
        <dbReference type="Pfam" id="PF13924"/>
    </source>
</evidence>
<name>A0A1J5QJI9_9ZZZZ</name>
<organism evidence="2">
    <name type="scientific">mine drainage metagenome</name>
    <dbReference type="NCBI Taxonomy" id="410659"/>
    <lineage>
        <taxon>unclassified sequences</taxon>
        <taxon>metagenomes</taxon>
        <taxon>ecological metagenomes</taxon>
    </lineage>
</organism>
<comment type="caution">
    <text evidence="2">The sequence shown here is derived from an EMBL/GenBank/DDBJ whole genome shotgun (WGS) entry which is preliminary data.</text>
</comment>
<dbReference type="Pfam" id="PF13924">
    <property type="entry name" value="Lipocalin_5"/>
    <property type="match status" value="1"/>
</dbReference>
<sequence>MRLPLAVIPAMFLAFAFNPGSALAQQKTLKEQLVGTWTLVSAEIIVPDGTRVPLVKGNPVKGLQIFADSGKYSFQVIGAHAMVASNDRLKMTPDEMKASAESILSNFGTYTVNEAEKSFTVQFESSSFANQTAAPGKRMVEITGDEMRLSNPTRIGGGQTQTVWRRTK</sequence>